<dbReference type="EMBL" id="CP039923">
    <property type="protein sequence ID" value="QCL96065.1"/>
    <property type="molecule type" value="Genomic_DNA"/>
</dbReference>
<gene>
    <name evidence="1" type="ORF">CFBP7129_17515</name>
</gene>
<dbReference type="Proteomes" id="UP000298649">
    <property type="component" value="Chromosome linear"/>
</dbReference>
<dbReference type="RefSeq" id="WP_137004898.1">
    <property type="nucleotide sequence ID" value="NZ_CP039923.1"/>
</dbReference>
<protein>
    <submittedName>
        <fullName evidence="1">Dehydrogenase</fullName>
    </submittedName>
</protein>
<organism evidence="1 2">
    <name type="scientific">Agrobacterium tumefaciens</name>
    <dbReference type="NCBI Taxonomy" id="358"/>
    <lineage>
        <taxon>Bacteria</taxon>
        <taxon>Pseudomonadati</taxon>
        <taxon>Pseudomonadota</taxon>
        <taxon>Alphaproteobacteria</taxon>
        <taxon>Hyphomicrobiales</taxon>
        <taxon>Rhizobiaceae</taxon>
        <taxon>Rhizobium/Agrobacterium group</taxon>
        <taxon>Agrobacterium</taxon>
        <taxon>Agrobacterium tumefaciens complex</taxon>
    </lineage>
</organism>
<reference evidence="1 2" key="1">
    <citation type="submission" date="2019-04" db="EMBL/GenBank/DDBJ databases">
        <title>Complete genome sequence of Agrobacterium tumefaciens CFBP7129.</title>
        <authorList>
            <person name="Haryono M."/>
            <person name="Lin Y.-C."/>
            <person name="Lai E.-M."/>
            <person name="Kuo C.-H."/>
        </authorList>
    </citation>
    <scope>NUCLEOTIDE SEQUENCE [LARGE SCALE GENOMIC DNA]</scope>
    <source>
        <strain evidence="1 2">CFBP7129</strain>
    </source>
</reference>
<proteinExistence type="predicted"/>
<evidence type="ECO:0000313" key="2">
    <source>
        <dbReference type="Proteomes" id="UP000298649"/>
    </source>
</evidence>
<dbReference type="AlphaFoldDB" id="A0A4D7YHV3"/>
<sequence>MRPKSREPEADPVDHIIAWHDGNHRAAIETLMEDIQHLRMQLALATAAMGKGFTRGWLPNENRDESKR</sequence>
<evidence type="ECO:0000313" key="1">
    <source>
        <dbReference type="EMBL" id="QCL96065.1"/>
    </source>
</evidence>
<accession>A0A4D7YHV3</accession>
<name>A0A4D7YHV3_AGRTU</name>